<keyword evidence="2" id="KW-1003">Cell membrane</keyword>
<evidence type="ECO:0000256" key="1">
    <source>
        <dbReference type="ARBA" id="ARBA00004651"/>
    </source>
</evidence>
<sequence>MTRFGWLWASYAVSTFGTWLAFDAFTLIAILVLHAGPVQVSLLAAVGTAAGAVLALPLGPWIEHRRKRSVMIGTDLLRCAALLSVAAAFAFGLLGFTQLLIVSVVVAAADIAFVAASGAYVKWLVKPEDLLVANGRFESTMWTATALGPPLGGALIGAFGPITTVVLDAGTYLLSALGLRAIKAREPRPSLPRTRPAWSDLLDGLRHIMGDPELKPLFLNQIAVNALIMATAPPLAVLMLGDLGFTPLQYGLAFAVPCLGGLVGSRWSRRLVARHGADRVLRLFGVLRACWPLALAFVGPGIVGLVFVMVVEFGLITCMGVHNPILATRRQERTPDGLVARVLSTWSVGSKISIAVLTALWGVIAGVGGPRLSLLIAGVLLLLTPLLLVSRVRQNA</sequence>
<feature type="transmembrane region" description="Helical" evidence="6">
    <location>
        <begin position="370"/>
        <end position="389"/>
    </location>
</feature>
<dbReference type="GO" id="GO:0022857">
    <property type="term" value="F:transmembrane transporter activity"/>
    <property type="evidence" value="ECO:0007669"/>
    <property type="project" value="InterPro"/>
</dbReference>
<dbReference type="Gene3D" id="1.20.1250.20">
    <property type="entry name" value="MFS general substrate transporter like domains"/>
    <property type="match status" value="1"/>
</dbReference>
<dbReference type="Pfam" id="PF07690">
    <property type="entry name" value="MFS_1"/>
    <property type="match status" value="1"/>
</dbReference>
<comment type="subcellular location">
    <subcellularLocation>
        <location evidence="1">Cell membrane</location>
        <topology evidence="1">Multi-pass membrane protein</topology>
    </subcellularLocation>
</comment>
<evidence type="ECO:0000313" key="8">
    <source>
        <dbReference type="Proteomes" id="UP000542674"/>
    </source>
</evidence>
<evidence type="ECO:0000256" key="3">
    <source>
        <dbReference type="ARBA" id="ARBA00022692"/>
    </source>
</evidence>
<dbReference type="AlphaFoldDB" id="A0A7W7TA26"/>
<dbReference type="CDD" id="cd06173">
    <property type="entry name" value="MFS_MefA_like"/>
    <property type="match status" value="1"/>
</dbReference>
<gene>
    <name evidence="7" type="ORF">F4559_006654</name>
</gene>
<feature type="transmembrane region" description="Helical" evidence="6">
    <location>
        <begin position="217"/>
        <end position="236"/>
    </location>
</feature>
<keyword evidence="4 6" id="KW-1133">Transmembrane helix</keyword>
<proteinExistence type="predicted"/>
<dbReference type="EMBL" id="JACHJS010000001">
    <property type="protein sequence ID" value="MBB4969295.1"/>
    <property type="molecule type" value="Genomic_DNA"/>
</dbReference>
<dbReference type="GO" id="GO:0005886">
    <property type="term" value="C:plasma membrane"/>
    <property type="evidence" value="ECO:0007669"/>
    <property type="project" value="UniProtKB-SubCell"/>
</dbReference>
<organism evidence="7 8">
    <name type="scientific">Saccharothrix violaceirubra</name>
    <dbReference type="NCBI Taxonomy" id="413306"/>
    <lineage>
        <taxon>Bacteria</taxon>
        <taxon>Bacillati</taxon>
        <taxon>Actinomycetota</taxon>
        <taxon>Actinomycetes</taxon>
        <taxon>Pseudonocardiales</taxon>
        <taxon>Pseudonocardiaceae</taxon>
        <taxon>Saccharothrix</taxon>
    </lineage>
</organism>
<comment type="caution">
    <text evidence="7">The sequence shown here is derived from an EMBL/GenBank/DDBJ whole genome shotgun (WGS) entry which is preliminary data.</text>
</comment>
<evidence type="ECO:0000256" key="6">
    <source>
        <dbReference type="SAM" id="Phobius"/>
    </source>
</evidence>
<dbReference type="PANTHER" id="PTHR23513">
    <property type="entry name" value="INTEGRAL MEMBRANE EFFLUX PROTEIN-RELATED"/>
    <property type="match status" value="1"/>
</dbReference>
<dbReference type="PANTHER" id="PTHR23513:SF6">
    <property type="entry name" value="MAJOR FACILITATOR SUPERFAMILY ASSOCIATED DOMAIN-CONTAINING PROTEIN"/>
    <property type="match status" value="1"/>
</dbReference>
<feature type="transmembrane region" description="Helical" evidence="6">
    <location>
        <begin position="38"/>
        <end position="56"/>
    </location>
</feature>
<evidence type="ECO:0000256" key="2">
    <source>
        <dbReference type="ARBA" id="ARBA00022475"/>
    </source>
</evidence>
<evidence type="ECO:0000256" key="5">
    <source>
        <dbReference type="ARBA" id="ARBA00023136"/>
    </source>
</evidence>
<feature type="transmembrane region" description="Helical" evidence="6">
    <location>
        <begin position="76"/>
        <end position="94"/>
    </location>
</feature>
<name>A0A7W7TA26_9PSEU</name>
<evidence type="ECO:0000256" key="4">
    <source>
        <dbReference type="ARBA" id="ARBA00022989"/>
    </source>
</evidence>
<keyword evidence="8" id="KW-1185">Reference proteome</keyword>
<dbReference type="RefSeq" id="WP_312865942.1">
    <property type="nucleotide sequence ID" value="NZ_BAABAI010000021.1"/>
</dbReference>
<feature type="transmembrane region" description="Helical" evidence="6">
    <location>
        <begin position="100"/>
        <end position="121"/>
    </location>
</feature>
<dbReference type="InterPro" id="IPR011701">
    <property type="entry name" value="MFS"/>
</dbReference>
<reference evidence="7 8" key="1">
    <citation type="submission" date="2020-08" db="EMBL/GenBank/DDBJ databases">
        <title>Sequencing the genomes of 1000 actinobacteria strains.</title>
        <authorList>
            <person name="Klenk H.-P."/>
        </authorList>
    </citation>
    <scope>NUCLEOTIDE SEQUENCE [LARGE SCALE GENOMIC DNA]</scope>
    <source>
        <strain evidence="7 8">DSM 45084</strain>
    </source>
</reference>
<feature type="transmembrane region" description="Helical" evidence="6">
    <location>
        <begin position="248"/>
        <end position="268"/>
    </location>
</feature>
<keyword evidence="3 6" id="KW-0812">Transmembrane</keyword>
<dbReference type="InterPro" id="IPR036259">
    <property type="entry name" value="MFS_trans_sf"/>
</dbReference>
<dbReference type="Proteomes" id="UP000542674">
    <property type="component" value="Unassembled WGS sequence"/>
</dbReference>
<keyword evidence="5 6" id="KW-0472">Membrane</keyword>
<dbReference type="SUPFAM" id="SSF103473">
    <property type="entry name" value="MFS general substrate transporter"/>
    <property type="match status" value="1"/>
</dbReference>
<protein>
    <submittedName>
        <fullName evidence="7">MFS family permease</fullName>
    </submittedName>
</protein>
<evidence type="ECO:0000313" key="7">
    <source>
        <dbReference type="EMBL" id="MBB4969295.1"/>
    </source>
</evidence>
<accession>A0A7W7TA26</accession>
<feature type="transmembrane region" description="Helical" evidence="6">
    <location>
        <begin position="7"/>
        <end position="32"/>
    </location>
</feature>